<dbReference type="EMBL" id="FNCO01000004">
    <property type="protein sequence ID" value="SDH11745.1"/>
    <property type="molecule type" value="Genomic_DNA"/>
</dbReference>
<dbReference type="AlphaFoldDB" id="A0A1G7ZSS3"/>
<dbReference type="Pfam" id="PF06035">
    <property type="entry name" value="Peptidase_C93"/>
    <property type="match status" value="1"/>
</dbReference>
<accession>A0A1G7ZSS3</accession>
<dbReference type="InterPro" id="IPR038765">
    <property type="entry name" value="Papain-like_cys_pep_sf"/>
</dbReference>
<protein>
    <submittedName>
        <fullName evidence="1">Transglutaminase-like cysteine proteinase BTLCP</fullName>
    </submittedName>
</protein>
<name>A0A1G7ZSS3_9PSED</name>
<dbReference type="PANTHER" id="PTHR39327:SF1">
    <property type="entry name" value="BLR5470 PROTEIN"/>
    <property type="match status" value="1"/>
</dbReference>
<gene>
    <name evidence="1" type="ORF">SAMN05216605_104371</name>
</gene>
<evidence type="ECO:0000313" key="1">
    <source>
        <dbReference type="EMBL" id="SDH11745.1"/>
    </source>
</evidence>
<dbReference type="PANTHER" id="PTHR39327">
    <property type="match status" value="1"/>
</dbReference>
<dbReference type="Gene3D" id="3.10.620.30">
    <property type="match status" value="1"/>
</dbReference>
<dbReference type="Proteomes" id="UP000182894">
    <property type="component" value="Unassembled WGS sequence"/>
</dbReference>
<sequence length="214" mass="24172">MLASLAYAGWDFSLITRRASTLYGPSVEGRHRVDAWRALLNGDRPANDLELLQRVNQFFNQELRYVEDIDLWKVDDYWATPVQSLWKGAGDCEDFAIAKYFSLRQWGMPADKLLITYVKVLNPERAHMVLTYYPDAEGEPLVLDSLVDTIEPADARKDLLPVYAFNGEGVWLPDATDTTIGSSSIAGDIKQLSRWQNVLNKMKAEGFPVEGNTP</sequence>
<proteinExistence type="predicted"/>
<organism evidence="1 2">
    <name type="scientific">Pseudomonas abietaniphila</name>
    <dbReference type="NCBI Taxonomy" id="89065"/>
    <lineage>
        <taxon>Bacteria</taxon>
        <taxon>Pseudomonadati</taxon>
        <taxon>Pseudomonadota</taxon>
        <taxon>Gammaproteobacteria</taxon>
        <taxon>Pseudomonadales</taxon>
        <taxon>Pseudomonadaceae</taxon>
        <taxon>Pseudomonas</taxon>
    </lineage>
</organism>
<dbReference type="InterPro" id="IPR010319">
    <property type="entry name" value="Transglutaminase-like_Cys_pept"/>
</dbReference>
<dbReference type="SUPFAM" id="SSF54001">
    <property type="entry name" value="Cysteine proteinases"/>
    <property type="match status" value="1"/>
</dbReference>
<dbReference type="STRING" id="89065.SAMN05216605_104371"/>
<reference evidence="2" key="1">
    <citation type="submission" date="2016-10" db="EMBL/GenBank/DDBJ databases">
        <authorList>
            <person name="Varghese N."/>
            <person name="Submissions S."/>
        </authorList>
    </citation>
    <scope>NUCLEOTIDE SEQUENCE [LARGE SCALE GENOMIC DNA]</scope>
    <source>
        <strain evidence="2">ATCC 700689</strain>
    </source>
</reference>
<keyword evidence="2" id="KW-1185">Reference proteome</keyword>
<evidence type="ECO:0000313" key="2">
    <source>
        <dbReference type="Proteomes" id="UP000182894"/>
    </source>
</evidence>